<evidence type="ECO:0000313" key="4">
    <source>
        <dbReference type="EMBL" id="ACN80634.1"/>
    </source>
</evidence>
<dbReference type="RefSeq" id="WP_244942550.1">
    <property type="nucleotide sequence ID" value="NZ_JABZEL010000009.1"/>
</dbReference>
<dbReference type="SUPFAM" id="SSF52540">
    <property type="entry name" value="P-loop containing nucleoside triphosphate hydrolases"/>
    <property type="match status" value="1"/>
</dbReference>
<dbReference type="EMBL" id="FJ436355">
    <property type="protein sequence ID" value="ACN80634.1"/>
    <property type="molecule type" value="Genomic_DNA"/>
</dbReference>
<feature type="compositionally biased region" description="Basic and acidic residues" evidence="1">
    <location>
        <begin position="804"/>
        <end position="814"/>
    </location>
</feature>
<feature type="domain" description="NACHT" evidence="3">
    <location>
        <begin position="198"/>
        <end position="354"/>
    </location>
</feature>
<evidence type="ECO:0000259" key="3">
    <source>
        <dbReference type="Pfam" id="PF05729"/>
    </source>
</evidence>
<dbReference type="Pfam" id="PF05729">
    <property type="entry name" value="NACHT"/>
    <property type="match status" value="1"/>
</dbReference>
<feature type="transmembrane region" description="Helical" evidence="2">
    <location>
        <begin position="716"/>
        <end position="736"/>
    </location>
</feature>
<feature type="region of interest" description="Disordered" evidence="1">
    <location>
        <begin position="795"/>
        <end position="814"/>
    </location>
</feature>
<feature type="transmembrane region" description="Helical" evidence="2">
    <location>
        <begin position="39"/>
        <end position="56"/>
    </location>
</feature>
<feature type="transmembrane region" description="Helical" evidence="2">
    <location>
        <begin position="595"/>
        <end position="627"/>
    </location>
</feature>
<keyword evidence="2" id="KW-0812">Transmembrane</keyword>
<protein>
    <submittedName>
        <fullName evidence="4">Sio3</fullName>
    </submittedName>
</protein>
<gene>
    <name evidence="4" type="primary">sio3</name>
</gene>
<dbReference type="AlphaFoldDB" id="C0JRV1"/>
<feature type="region of interest" description="Disordered" evidence="1">
    <location>
        <begin position="465"/>
        <end position="484"/>
    </location>
</feature>
<accession>C0JRV1</accession>
<feature type="transmembrane region" description="Helical" evidence="2">
    <location>
        <begin position="544"/>
        <end position="563"/>
    </location>
</feature>
<evidence type="ECO:0000256" key="2">
    <source>
        <dbReference type="SAM" id="Phobius"/>
    </source>
</evidence>
<name>C0JRV1_9ACTN</name>
<dbReference type="GeneID" id="95783063"/>
<dbReference type="InterPro" id="IPR007111">
    <property type="entry name" value="NACHT_NTPase"/>
</dbReference>
<keyword evidence="2" id="KW-1133">Transmembrane helix</keyword>
<feature type="transmembrane region" description="Helical" evidence="2">
    <location>
        <begin position="507"/>
        <end position="532"/>
    </location>
</feature>
<proteinExistence type="predicted"/>
<sequence length="814" mass="88475">MKRPSPATVALGAMVPVVRVLMPAGAVMVAGNGLVPARYVPWGRAAVIALAVVLVVREVRRRRTGGAPAGRPAPRTGGTRNELNGITYGHALMADVISQVTFNDVRMPPTFKGTLDDAADRLAESVRKQWRDEEEQRKVQDPIPLPVRWQRASDELTDHWSNICLARPGTLPVPGPLPLAGQLHEIVDVYRRIPSARLVVLGRAGAGKSILTIRFVLDLLKARTASTEPVPVIFSLASWDPAMPLRRWLTGQLERDYPGLAVTGPGPGASTLAAELVERDRILPVLDGFDEIADGLHRRALERLNGHAAMHLLLTSRRDEYAAAVRNTKALTAAAVVELTDLSPADLEHYLPRTARKTTATSTGWEPVLRSLRAHPQDPAGAPLAAVLTTPLMVALARTLYSDTPDRTPSELLETRFAAPEALEDHLLDNFIPTLYQDQPPARRARVLHWLGYLAQHLDRLGTRDLARHPDRPGTRDLARHSDRPGTRDLAWWQLGHSLRRSSRRCVIGLVAGLALGLVDGLVMWVLTWYAFGFGPVLGLMNGLVNGFSFASMSALAFGIVYGHRYGETACEPSRVRVRLLGGAKEMRTEMRKEFVPRLAIGLVGGFGLGVLVWLMAALGFALVVAVRDSPGSALAAFLATRYDQGFNAALLYGLSAGLAYALMAGLEAPIDIETAASPPDLLHTNRTTALFHLLVLALVLGTMGGVLYWTGWFSIASWVAFGLVGGLGGGLAYALSMTAWGQWVALSRIWLPLTGRLPWNVTAFLADAHRRGVLRQAGAVYQFRHVRLQHHLTRASRTTSHGGADRVRAERAG</sequence>
<dbReference type="Gene3D" id="3.40.50.300">
    <property type="entry name" value="P-loop containing nucleotide triphosphate hydrolases"/>
    <property type="match status" value="1"/>
</dbReference>
<dbReference type="InterPro" id="IPR027417">
    <property type="entry name" value="P-loop_NTPase"/>
</dbReference>
<reference evidence="4" key="1">
    <citation type="journal article" date="2009" name="Chem. Biol.">
        <title>Thiopeptide biosynthesis featuring ribosomally synthesized precursor peptides and conserved posttranslational modifications.</title>
        <authorList>
            <person name="Liao R."/>
            <person name="Duan L."/>
            <person name="Lei C."/>
            <person name="Pan H."/>
            <person name="Ding Y."/>
            <person name="Zhang Q."/>
            <person name="Chen D."/>
            <person name="Shen B."/>
            <person name="Yu Y."/>
            <person name="Liu W."/>
        </authorList>
    </citation>
    <scope>NUCLEOTIDE SEQUENCE</scope>
    <source>
        <strain evidence="4">ATCC 13989</strain>
    </source>
</reference>
<evidence type="ECO:0000256" key="1">
    <source>
        <dbReference type="SAM" id="MobiDB-lite"/>
    </source>
</evidence>
<feature type="transmembrane region" description="Helical" evidence="2">
    <location>
        <begin position="690"/>
        <end position="710"/>
    </location>
</feature>
<organism evidence="4">
    <name type="scientific">Streptomyces sioyaensis</name>
    <dbReference type="NCBI Taxonomy" id="67364"/>
    <lineage>
        <taxon>Bacteria</taxon>
        <taxon>Bacillati</taxon>
        <taxon>Actinomycetota</taxon>
        <taxon>Actinomycetes</taxon>
        <taxon>Kitasatosporales</taxon>
        <taxon>Streptomycetaceae</taxon>
        <taxon>Streptomyces</taxon>
    </lineage>
</organism>
<keyword evidence="2" id="KW-0472">Membrane</keyword>
<feature type="transmembrane region" description="Helical" evidence="2">
    <location>
        <begin position="647"/>
        <end position="669"/>
    </location>
</feature>